<evidence type="ECO:0008006" key="3">
    <source>
        <dbReference type="Google" id="ProtNLM"/>
    </source>
</evidence>
<dbReference type="OrthoDB" id="4850648at2759"/>
<evidence type="ECO:0000313" key="1">
    <source>
        <dbReference type="EMBL" id="KAF2641264.1"/>
    </source>
</evidence>
<reference evidence="1" key="1">
    <citation type="journal article" date="2020" name="Stud. Mycol.">
        <title>101 Dothideomycetes genomes: a test case for predicting lifestyles and emergence of pathogens.</title>
        <authorList>
            <person name="Haridas S."/>
            <person name="Albert R."/>
            <person name="Binder M."/>
            <person name="Bloem J."/>
            <person name="Labutti K."/>
            <person name="Salamov A."/>
            <person name="Andreopoulos B."/>
            <person name="Baker S."/>
            <person name="Barry K."/>
            <person name="Bills G."/>
            <person name="Bluhm B."/>
            <person name="Cannon C."/>
            <person name="Castanera R."/>
            <person name="Culley D."/>
            <person name="Daum C."/>
            <person name="Ezra D."/>
            <person name="Gonzalez J."/>
            <person name="Henrissat B."/>
            <person name="Kuo A."/>
            <person name="Liang C."/>
            <person name="Lipzen A."/>
            <person name="Lutzoni F."/>
            <person name="Magnuson J."/>
            <person name="Mondo S."/>
            <person name="Nolan M."/>
            <person name="Ohm R."/>
            <person name="Pangilinan J."/>
            <person name="Park H.-J."/>
            <person name="Ramirez L."/>
            <person name="Alfaro M."/>
            <person name="Sun H."/>
            <person name="Tritt A."/>
            <person name="Yoshinaga Y."/>
            <person name="Zwiers L.-H."/>
            <person name="Turgeon B."/>
            <person name="Goodwin S."/>
            <person name="Spatafora J."/>
            <person name="Crous P."/>
            <person name="Grigoriev I."/>
        </authorList>
    </citation>
    <scope>NUCLEOTIDE SEQUENCE</scope>
    <source>
        <strain evidence="1">CBS 473.64</strain>
    </source>
</reference>
<evidence type="ECO:0000313" key="2">
    <source>
        <dbReference type="Proteomes" id="UP000799753"/>
    </source>
</evidence>
<accession>A0A6A6S534</accession>
<dbReference type="AlphaFoldDB" id="A0A6A6S534"/>
<gene>
    <name evidence="1" type="ORF">P280DRAFT_506863</name>
</gene>
<keyword evidence="2" id="KW-1185">Reference proteome</keyword>
<organism evidence="1 2">
    <name type="scientific">Massarina eburnea CBS 473.64</name>
    <dbReference type="NCBI Taxonomy" id="1395130"/>
    <lineage>
        <taxon>Eukaryota</taxon>
        <taxon>Fungi</taxon>
        <taxon>Dikarya</taxon>
        <taxon>Ascomycota</taxon>
        <taxon>Pezizomycotina</taxon>
        <taxon>Dothideomycetes</taxon>
        <taxon>Pleosporomycetidae</taxon>
        <taxon>Pleosporales</taxon>
        <taxon>Massarineae</taxon>
        <taxon>Massarinaceae</taxon>
        <taxon>Massarina</taxon>
    </lineage>
</organism>
<protein>
    <recommendedName>
        <fullName evidence="3">HNH domain-containing protein</fullName>
    </recommendedName>
</protein>
<dbReference type="Proteomes" id="UP000799753">
    <property type="component" value="Unassembled WGS sequence"/>
</dbReference>
<name>A0A6A6S534_9PLEO</name>
<dbReference type="PANTHER" id="PTHR37827">
    <property type="entry name" value="TUDOR DOMAIN-CONTAINING PROTEIN"/>
    <property type="match status" value="1"/>
</dbReference>
<dbReference type="PANTHER" id="PTHR37827:SF1">
    <property type="entry name" value="HNH DOMAIN-CONTAINING PROTEIN"/>
    <property type="match status" value="1"/>
</dbReference>
<sequence length="276" mass="31513">MATRIPDDEKSNYETFRDCLSEPVLRDLAAPVENKGKKKKSRTRKSLKGYVDKVTENERVKVEAEDDLSSAAEDLGEFIDYLTHQIFPTLPLPLRTLHHSLRSSQHLQSTYTPPLSPKISTSIINVIPSPATDSLETYGLLPPHSDAVDQYNFFAPVLTSYVTSVTAPPPIWSATRTTECELCGRSWIPLTYHHLIPKSTHERVLKRKWHKEEALNSVAWLCRACHSFVHRLTSNEGLAKDYYNMELILSGGEDGERKQEIDAWVKWVGRVRWKSR</sequence>
<proteinExistence type="predicted"/>
<dbReference type="EMBL" id="MU006783">
    <property type="protein sequence ID" value="KAF2641264.1"/>
    <property type="molecule type" value="Genomic_DNA"/>
</dbReference>